<dbReference type="GO" id="GO:0005874">
    <property type="term" value="C:microtubule"/>
    <property type="evidence" value="ECO:0007669"/>
    <property type="project" value="UniProtKB-KW"/>
</dbReference>
<dbReference type="GO" id="GO:0007018">
    <property type="term" value="P:microtubule-based movement"/>
    <property type="evidence" value="ECO:0007669"/>
    <property type="project" value="InterPro"/>
</dbReference>
<feature type="compositionally biased region" description="Polar residues" evidence="10">
    <location>
        <begin position="784"/>
        <end position="793"/>
    </location>
</feature>
<accession>A0A1A8YQG8</accession>
<feature type="region of interest" description="Disordered" evidence="10">
    <location>
        <begin position="261"/>
        <end position="281"/>
    </location>
</feature>
<feature type="region of interest" description="Disordered" evidence="10">
    <location>
        <begin position="295"/>
        <end position="320"/>
    </location>
</feature>
<proteinExistence type="predicted"/>
<keyword evidence="4" id="KW-0493">Microtubule</keyword>
<evidence type="ECO:0000256" key="7">
    <source>
        <dbReference type="ARBA" id="ARBA00023017"/>
    </source>
</evidence>
<keyword evidence="2" id="KW-0813">Transport</keyword>
<evidence type="ECO:0000256" key="6">
    <source>
        <dbReference type="ARBA" id="ARBA00022840"/>
    </source>
</evidence>
<feature type="region of interest" description="Disordered" evidence="10">
    <location>
        <begin position="780"/>
        <end position="802"/>
    </location>
</feature>
<evidence type="ECO:0000256" key="5">
    <source>
        <dbReference type="ARBA" id="ARBA00022741"/>
    </source>
</evidence>
<feature type="compositionally biased region" description="Basic and acidic residues" evidence="10">
    <location>
        <begin position="33"/>
        <end position="48"/>
    </location>
</feature>
<dbReference type="PANTHER" id="PTHR12688">
    <property type="entry name" value="DYNEIN LIGHT INTERMEDIATE CHAIN"/>
    <property type="match status" value="1"/>
</dbReference>
<feature type="compositionally biased region" description="Polar residues" evidence="10">
    <location>
        <begin position="7"/>
        <end position="28"/>
    </location>
</feature>
<sequence length="802" mass="91140">MKKESKILSNASMNILKRGSTTTKQGNLKASAKTKESHKEKGNEKSGKENIISTRKNSLYLAKESNITLSTDVKTKDEQKDEIKNKFKIQKRNCTKSTINGNIDLGNGKNNEISYDDTKIFKQDEKEEWVKLDTDNLKEDNTQNSYEEEGSTNEMNEEQLQGKIDIRETNATNGTQDICKGVRVNGTPVTVTNRERISGEGASAEKGAEEEAEEEEHVEMQLRSRSDGMRKIPAVGEKTDNFSSSYRNYVHYEEEVGCKRETIEKDEDANRSREESMDGQGKYEQTLYEQTLHGGAECGQVEDSADEAGRGRQREEDDAFYEQSSVYKSILKKLNIEQGEEFENSHVIILGNKDVGKSCLVRSLQQVSFQNDIDDEELLYKNESRVLPLDYACLCVKNLEEKRKIKDMKGTSHVWVLQHSSYVTSLIRNLKKFKNIKKIVILICTDLYKPYNIMSDINQWIEIVYVLFEELYSSYDANKLSELKDDLESYIYNYKKEAFERGKKGEGNISDGEDGEVGGSGRGVARDIGGANDRDSVDYIGDVDGRSSDGEKDLFNVNRNGLVKINLTFPILFVICKSDGYEILNNRTYQGYIDVIISYLRNLALHYQAAIIFCNTVNKKELKNVQLLYKYLMHRIYNFPFNDKEIVDDYEKIFIPSGYDNKDLISESIKNTFVQNFNKPYDSIIIKPISNKSIVAEHSQNIVKENHFNDFLASISTDVSNTVEVNGTNGGVMESNKDSTNRYVIMNDMSNVSRECNSKNESNDKNDQSLHSFFQSLLAKGRSKSPSAPSSITPLILDKKGK</sequence>
<dbReference type="EMBL" id="FLRD01000107">
    <property type="protein sequence ID" value="SBT38235.1"/>
    <property type="molecule type" value="Genomic_DNA"/>
</dbReference>
<dbReference type="Proteomes" id="UP000078550">
    <property type="component" value="Unassembled WGS sequence"/>
</dbReference>
<keyword evidence="9" id="KW-0206">Cytoskeleton</keyword>
<feature type="compositionally biased region" description="Basic and acidic residues" evidence="10">
    <location>
        <begin position="261"/>
        <end position="276"/>
    </location>
</feature>
<dbReference type="InterPro" id="IPR008467">
    <property type="entry name" value="Dynein1_light_intermed_chain"/>
</dbReference>
<evidence type="ECO:0000313" key="11">
    <source>
        <dbReference type="EMBL" id="SBT33669.1"/>
    </source>
</evidence>
<dbReference type="GO" id="GO:0045504">
    <property type="term" value="F:dynein heavy chain binding"/>
    <property type="evidence" value="ECO:0007669"/>
    <property type="project" value="TreeGrafter"/>
</dbReference>
<evidence type="ECO:0000313" key="13">
    <source>
        <dbReference type="Proteomes" id="UP000078550"/>
    </source>
</evidence>
<reference evidence="13 14" key="1">
    <citation type="submission" date="2016-05" db="EMBL/GenBank/DDBJ databases">
        <authorList>
            <person name="Naeem Raeece"/>
        </authorList>
    </citation>
    <scope>NUCLEOTIDE SEQUENCE [LARGE SCALE GENOMIC DNA]</scope>
</reference>
<dbReference type="GO" id="GO:0005813">
    <property type="term" value="C:centrosome"/>
    <property type="evidence" value="ECO:0007669"/>
    <property type="project" value="TreeGrafter"/>
</dbReference>
<organism evidence="11 13">
    <name type="scientific">Plasmodium ovale wallikeri</name>
    <dbReference type="NCBI Taxonomy" id="864142"/>
    <lineage>
        <taxon>Eukaryota</taxon>
        <taxon>Sar</taxon>
        <taxon>Alveolata</taxon>
        <taxon>Apicomplexa</taxon>
        <taxon>Aconoidasida</taxon>
        <taxon>Haemosporida</taxon>
        <taxon>Plasmodiidae</taxon>
        <taxon>Plasmodium</taxon>
        <taxon>Plasmodium (Plasmodium)</taxon>
    </lineage>
</organism>
<dbReference type="EMBL" id="FLRE01000065">
    <property type="protein sequence ID" value="SBT33669.1"/>
    <property type="molecule type" value="Genomic_DNA"/>
</dbReference>
<feature type="compositionally biased region" description="Acidic residues" evidence="10">
    <location>
        <begin position="146"/>
        <end position="157"/>
    </location>
</feature>
<feature type="region of interest" description="Disordered" evidence="10">
    <location>
        <begin position="196"/>
        <end position="216"/>
    </location>
</feature>
<evidence type="ECO:0000256" key="1">
    <source>
        <dbReference type="ARBA" id="ARBA00004245"/>
    </source>
</evidence>
<keyword evidence="7" id="KW-0243">Dynein</keyword>
<protein>
    <submittedName>
        <fullName evidence="11">Dynein light intermediate chain 2, putative</fullName>
    </submittedName>
</protein>
<keyword evidence="3" id="KW-0963">Cytoplasm</keyword>
<keyword evidence="5" id="KW-0547">Nucleotide-binding</keyword>
<feature type="region of interest" description="Disordered" evidence="10">
    <location>
        <begin position="1"/>
        <end position="52"/>
    </location>
</feature>
<dbReference type="Pfam" id="PF05783">
    <property type="entry name" value="DLIC"/>
    <property type="match status" value="2"/>
</dbReference>
<comment type="subcellular location">
    <subcellularLocation>
        <location evidence="1">Cytoplasm</location>
        <location evidence="1">Cytoskeleton</location>
    </subcellularLocation>
</comment>
<evidence type="ECO:0000256" key="8">
    <source>
        <dbReference type="ARBA" id="ARBA00023175"/>
    </source>
</evidence>
<feature type="region of interest" description="Disordered" evidence="10">
    <location>
        <begin position="139"/>
        <end position="158"/>
    </location>
</feature>
<keyword evidence="8" id="KW-0505">Motor protein</keyword>
<dbReference type="Proteomes" id="UP000078555">
    <property type="component" value="Unassembled WGS sequence"/>
</dbReference>
<name>A0A1A8YQG8_PLAOA</name>
<evidence type="ECO:0000256" key="2">
    <source>
        <dbReference type="ARBA" id="ARBA00022448"/>
    </source>
</evidence>
<evidence type="ECO:0000256" key="9">
    <source>
        <dbReference type="ARBA" id="ARBA00023212"/>
    </source>
</evidence>
<dbReference type="PANTHER" id="PTHR12688:SF0">
    <property type="entry name" value="DYNEIN LIGHT INTERMEDIATE CHAIN"/>
    <property type="match status" value="1"/>
</dbReference>
<dbReference type="AlphaFoldDB" id="A0A1A8YQG8"/>
<dbReference type="GO" id="GO:0005524">
    <property type="term" value="F:ATP binding"/>
    <property type="evidence" value="ECO:0007669"/>
    <property type="project" value="UniProtKB-KW"/>
</dbReference>
<evidence type="ECO:0000256" key="10">
    <source>
        <dbReference type="SAM" id="MobiDB-lite"/>
    </source>
</evidence>
<keyword evidence="14" id="KW-1185">Reference proteome</keyword>
<dbReference type="InterPro" id="IPR022780">
    <property type="entry name" value="Dynein_light_int_chain"/>
</dbReference>
<keyword evidence="6" id="KW-0067">ATP-binding</keyword>
<gene>
    <name evidence="12" type="ORF">POVWA1_037710</name>
    <name evidence="11" type="ORF">POVWA2_015880</name>
</gene>
<evidence type="ECO:0000313" key="14">
    <source>
        <dbReference type="Proteomes" id="UP000078555"/>
    </source>
</evidence>
<reference evidence="11" key="2">
    <citation type="submission" date="2016-05" db="EMBL/GenBank/DDBJ databases">
        <authorList>
            <person name="Lavstsen T."/>
            <person name="Jespersen J.S."/>
        </authorList>
    </citation>
    <scope>NUCLEOTIDE SEQUENCE [LARGE SCALE GENOMIC DNA]</scope>
</reference>
<evidence type="ECO:0000256" key="3">
    <source>
        <dbReference type="ARBA" id="ARBA00022490"/>
    </source>
</evidence>
<dbReference type="GO" id="GO:0000226">
    <property type="term" value="P:microtubule cytoskeleton organization"/>
    <property type="evidence" value="ECO:0007669"/>
    <property type="project" value="TreeGrafter"/>
</dbReference>
<evidence type="ECO:0000313" key="12">
    <source>
        <dbReference type="EMBL" id="SBT38235.1"/>
    </source>
</evidence>
<evidence type="ECO:0000256" key="4">
    <source>
        <dbReference type="ARBA" id="ARBA00022701"/>
    </source>
</evidence>
<dbReference type="GO" id="GO:0005868">
    <property type="term" value="C:cytoplasmic dynein complex"/>
    <property type="evidence" value="ECO:0007669"/>
    <property type="project" value="InterPro"/>
</dbReference>